<evidence type="ECO:0000256" key="1">
    <source>
        <dbReference type="ARBA" id="ARBA00004236"/>
    </source>
</evidence>
<reference evidence="6" key="1">
    <citation type="journal article" date="2019" name="Int. J. Syst. Evol. Microbiol.">
        <title>The Global Catalogue of Microorganisms (GCM) 10K type strain sequencing project: providing services to taxonomists for standard genome sequencing and annotation.</title>
        <authorList>
            <consortium name="The Broad Institute Genomics Platform"/>
            <consortium name="The Broad Institute Genome Sequencing Center for Infectious Disease"/>
            <person name="Wu L."/>
            <person name="Ma J."/>
        </authorList>
    </citation>
    <scope>NUCLEOTIDE SEQUENCE [LARGE SCALE GENOMIC DNA]</scope>
    <source>
        <strain evidence="6">CCM 8702</strain>
    </source>
</reference>
<evidence type="ECO:0000259" key="4">
    <source>
        <dbReference type="PROSITE" id="PS50885"/>
    </source>
</evidence>
<sequence>MIRTMPHSAHFAARALRWGVNHIGMRPMLALGFLGVGALLFWLRAGKLDGDLRELSRAARELADGVPMRPAQVLSSGELRELAQQLQRADRRMRELEGIETAVVPVEEVKAYDSVQEHTHTSNRPRFGRRL</sequence>
<evidence type="ECO:0000313" key="6">
    <source>
        <dbReference type="Proteomes" id="UP000605427"/>
    </source>
</evidence>
<evidence type="ECO:0000313" key="5">
    <source>
        <dbReference type="EMBL" id="GGH79091.1"/>
    </source>
</evidence>
<proteinExistence type="predicted"/>
<dbReference type="EMBL" id="BMDD01000003">
    <property type="protein sequence ID" value="GGH79091.1"/>
    <property type="molecule type" value="Genomic_DNA"/>
</dbReference>
<gene>
    <name evidence="5" type="ORF">GCM10007362_25360</name>
</gene>
<keyword evidence="2" id="KW-1003">Cell membrane</keyword>
<comment type="subcellular location">
    <subcellularLocation>
        <location evidence="1">Cell membrane</location>
    </subcellularLocation>
</comment>
<protein>
    <recommendedName>
        <fullName evidence="4">HAMP domain-containing protein</fullName>
    </recommendedName>
</protein>
<evidence type="ECO:0000256" key="3">
    <source>
        <dbReference type="ARBA" id="ARBA00023136"/>
    </source>
</evidence>
<keyword evidence="3" id="KW-0472">Membrane</keyword>
<comment type="caution">
    <text evidence="5">The sequence shown here is derived from an EMBL/GenBank/DDBJ whole genome shotgun (WGS) entry which is preliminary data.</text>
</comment>
<accession>A0ABQ1ZVK3</accession>
<feature type="domain" description="HAMP" evidence="4">
    <location>
        <begin position="52"/>
        <end position="98"/>
    </location>
</feature>
<dbReference type="InterPro" id="IPR003660">
    <property type="entry name" value="HAMP_dom"/>
</dbReference>
<organism evidence="5 6">
    <name type="scientific">Saccharibacillus endophyticus</name>
    <dbReference type="NCBI Taxonomy" id="2060666"/>
    <lineage>
        <taxon>Bacteria</taxon>
        <taxon>Bacillati</taxon>
        <taxon>Bacillota</taxon>
        <taxon>Bacilli</taxon>
        <taxon>Bacillales</taxon>
        <taxon>Paenibacillaceae</taxon>
        <taxon>Saccharibacillus</taxon>
    </lineage>
</organism>
<name>A0ABQ1ZVK3_9BACL</name>
<dbReference type="PROSITE" id="PS50885">
    <property type="entry name" value="HAMP"/>
    <property type="match status" value="1"/>
</dbReference>
<dbReference type="Proteomes" id="UP000605427">
    <property type="component" value="Unassembled WGS sequence"/>
</dbReference>
<evidence type="ECO:0000256" key="2">
    <source>
        <dbReference type="ARBA" id="ARBA00022475"/>
    </source>
</evidence>
<keyword evidence="6" id="KW-1185">Reference proteome</keyword>